<dbReference type="EMBL" id="RIBP01000001">
    <property type="protein sequence ID" value="TRZ40605.1"/>
    <property type="molecule type" value="Genomic_DNA"/>
</dbReference>
<evidence type="ECO:0000256" key="2">
    <source>
        <dbReference type="ARBA" id="ARBA00022670"/>
    </source>
</evidence>
<protein>
    <recommendedName>
        <fullName evidence="8">Abasic site processing protein</fullName>
        <ecNumber evidence="8">3.4.-.-</ecNumber>
    </recommendedName>
</protein>
<comment type="caution">
    <text evidence="9">The sequence shown here is derived from an EMBL/GenBank/DDBJ whole genome shotgun (WGS) entry which is preliminary data.</text>
</comment>
<dbReference type="RefSeq" id="WP_185763992.1">
    <property type="nucleotide sequence ID" value="NZ_RIBP01000001.1"/>
</dbReference>
<keyword evidence="2 8" id="KW-0645">Protease</keyword>
<keyword evidence="6" id="KW-0238">DNA-binding</keyword>
<gene>
    <name evidence="9" type="ORF">CEQ21_06820</name>
</gene>
<reference evidence="10" key="1">
    <citation type="submission" date="2018-10" db="EMBL/GenBank/DDBJ databases">
        <title>FDA dAtabase for Regulatory Grade micrObial Sequences (FDA-ARGOS): Supporting development and validation of Infectious Disease Dx tests.</title>
        <authorList>
            <person name="Minogue T."/>
            <person name="Wolcott M."/>
            <person name="Wasieloski L."/>
            <person name="Aguilar W."/>
            <person name="Moore D."/>
            <person name="Tallon L."/>
            <person name="Sadzewicz L."/>
            <person name="Sengamalay N."/>
            <person name="Ott S."/>
            <person name="Godinez A."/>
            <person name="Nagaraj S."/>
            <person name="Vavikolanu K."/>
            <person name="Vyas G."/>
            <person name="Nadendla S."/>
            <person name="George J."/>
            <person name="Sichtig H."/>
        </authorList>
    </citation>
    <scope>NUCLEOTIDE SEQUENCE [LARGE SCALE GENOMIC DNA]</scope>
    <source>
        <strain evidence="10">FDAARGOS_343</strain>
    </source>
</reference>
<dbReference type="Pfam" id="PF02586">
    <property type="entry name" value="SRAP"/>
    <property type="match status" value="1"/>
</dbReference>
<sequence length="224" mass="26230">MCGRYSLISELDFLQTEMNFEFYEEISPRYNISPGQDILAVGYNYGRRVGSYLRWGLVPFWAKDEKVGYKLINARMESIDEKPSFRQAFQSRRCLIISDGYYEWKKTEDGKRPFRFVMKDSKPFAFAGLYEVWKKGDGTKPLATCTIVTTNANEITKDIHDRMPVILKQEDYNQWLNPRMDDYQQLKQLLVPYDTEAMIKYEVSTLVNSSKNEGEILTAPRNSE</sequence>
<dbReference type="GO" id="GO:0003697">
    <property type="term" value="F:single-stranded DNA binding"/>
    <property type="evidence" value="ECO:0007669"/>
    <property type="project" value="InterPro"/>
</dbReference>
<dbReference type="PANTHER" id="PTHR13604">
    <property type="entry name" value="DC12-RELATED"/>
    <property type="match status" value="1"/>
</dbReference>
<evidence type="ECO:0000256" key="3">
    <source>
        <dbReference type="ARBA" id="ARBA00022763"/>
    </source>
</evidence>
<keyword evidence="5" id="KW-0190">Covalent protein-DNA linkage</keyword>
<keyword evidence="4 8" id="KW-0378">Hydrolase</keyword>
<evidence type="ECO:0000256" key="1">
    <source>
        <dbReference type="ARBA" id="ARBA00008136"/>
    </source>
</evidence>
<evidence type="ECO:0000256" key="6">
    <source>
        <dbReference type="ARBA" id="ARBA00023125"/>
    </source>
</evidence>
<dbReference type="Gene3D" id="3.90.1680.10">
    <property type="entry name" value="SOS response associated peptidase-like"/>
    <property type="match status" value="1"/>
</dbReference>
<accession>A0A553SUD6</accession>
<evidence type="ECO:0000256" key="8">
    <source>
        <dbReference type="RuleBase" id="RU364100"/>
    </source>
</evidence>
<keyword evidence="7" id="KW-0456">Lyase</keyword>
<dbReference type="GO" id="GO:0008233">
    <property type="term" value="F:peptidase activity"/>
    <property type="evidence" value="ECO:0007669"/>
    <property type="project" value="UniProtKB-KW"/>
</dbReference>
<evidence type="ECO:0000256" key="4">
    <source>
        <dbReference type="ARBA" id="ARBA00022801"/>
    </source>
</evidence>
<evidence type="ECO:0000313" key="9">
    <source>
        <dbReference type="EMBL" id="TRZ40605.1"/>
    </source>
</evidence>
<dbReference type="InterPro" id="IPR003738">
    <property type="entry name" value="SRAP"/>
</dbReference>
<proteinExistence type="inferred from homology"/>
<comment type="similarity">
    <text evidence="1 8">Belongs to the SOS response-associated peptidase family.</text>
</comment>
<dbReference type="PANTHER" id="PTHR13604:SF0">
    <property type="entry name" value="ABASIC SITE PROCESSING PROTEIN HMCES"/>
    <property type="match status" value="1"/>
</dbReference>
<dbReference type="EC" id="3.4.-.-" evidence="8"/>
<dbReference type="GO" id="GO:0006508">
    <property type="term" value="P:proteolysis"/>
    <property type="evidence" value="ECO:0007669"/>
    <property type="project" value="UniProtKB-KW"/>
</dbReference>
<dbReference type="SUPFAM" id="SSF143081">
    <property type="entry name" value="BB1717-like"/>
    <property type="match status" value="1"/>
</dbReference>
<organism evidence="9 10">
    <name type="scientific">Niallia circulans</name>
    <name type="common">Bacillus circulans</name>
    <dbReference type="NCBI Taxonomy" id="1397"/>
    <lineage>
        <taxon>Bacteria</taxon>
        <taxon>Bacillati</taxon>
        <taxon>Bacillota</taxon>
        <taxon>Bacilli</taxon>
        <taxon>Bacillales</taxon>
        <taxon>Bacillaceae</taxon>
        <taxon>Niallia</taxon>
    </lineage>
</organism>
<keyword evidence="3" id="KW-0227">DNA damage</keyword>
<evidence type="ECO:0000256" key="7">
    <source>
        <dbReference type="ARBA" id="ARBA00023239"/>
    </source>
</evidence>
<evidence type="ECO:0000256" key="5">
    <source>
        <dbReference type="ARBA" id="ARBA00023124"/>
    </source>
</evidence>
<dbReference type="GO" id="GO:0106300">
    <property type="term" value="P:protein-DNA covalent cross-linking repair"/>
    <property type="evidence" value="ECO:0007669"/>
    <property type="project" value="InterPro"/>
</dbReference>
<evidence type="ECO:0000313" key="10">
    <source>
        <dbReference type="Proteomes" id="UP000319837"/>
    </source>
</evidence>
<dbReference type="AlphaFoldDB" id="A0A553SUD6"/>
<name>A0A553SUD6_NIACI</name>
<dbReference type="GO" id="GO:0016829">
    <property type="term" value="F:lyase activity"/>
    <property type="evidence" value="ECO:0007669"/>
    <property type="project" value="UniProtKB-KW"/>
</dbReference>
<dbReference type="Proteomes" id="UP000319837">
    <property type="component" value="Unassembled WGS sequence"/>
</dbReference>
<dbReference type="InterPro" id="IPR036590">
    <property type="entry name" value="SRAP-like"/>
</dbReference>